<evidence type="ECO:0000313" key="2">
    <source>
        <dbReference type="EMBL" id="KAJ8949130.1"/>
    </source>
</evidence>
<evidence type="ECO:0000256" key="1">
    <source>
        <dbReference type="SAM" id="Phobius"/>
    </source>
</evidence>
<keyword evidence="1" id="KW-0472">Membrane</keyword>
<organism evidence="2 3">
    <name type="scientific">Aromia moschata</name>
    <dbReference type="NCBI Taxonomy" id="1265417"/>
    <lineage>
        <taxon>Eukaryota</taxon>
        <taxon>Metazoa</taxon>
        <taxon>Ecdysozoa</taxon>
        <taxon>Arthropoda</taxon>
        <taxon>Hexapoda</taxon>
        <taxon>Insecta</taxon>
        <taxon>Pterygota</taxon>
        <taxon>Neoptera</taxon>
        <taxon>Endopterygota</taxon>
        <taxon>Coleoptera</taxon>
        <taxon>Polyphaga</taxon>
        <taxon>Cucujiformia</taxon>
        <taxon>Chrysomeloidea</taxon>
        <taxon>Cerambycidae</taxon>
        <taxon>Cerambycinae</taxon>
        <taxon>Callichromatini</taxon>
        <taxon>Aromia</taxon>
    </lineage>
</organism>
<dbReference type="SUPFAM" id="SSF50729">
    <property type="entry name" value="PH domain-like"/>
    <property type="match status" value="1"/>
</dbReference>
<accession>A0AAV8YDP8</accession>
<dbReference type="AlphaFoldDB" id="A0AAV8YDP8"/>
<evidence type="ECO:0000313" key="3">
    <source>
        <dbReference type="Proteomes" id="UP001162162"/>
    </source>
</evidence>
<protein>
    <recommendedName>
        <fullName evidence="4">BED-type domain-containing protein</fullName>
    </recommendedName>
</protein>
<feature type="transmembrane region" description="Helical" evidence="1">
    <location>
        <begin position="165"/>
        <end position="183"/>
    </location>
</feature>
<dbReference type="Proteomes" id="UP001162162">
    <property type="component" value="Unassembled WGS sequence"/>
</dbReference>
<gene>
    <name evidence="2" type="ORF">NQ318_012878</name>
</gene>
<keyword evidence="1" id="KW-1133">Transmembrane helix</keyword>
<keyword evidence="1" id="KW-0812">Transmembrane</keyword>
<keyword evidence="3" id="KW-1185">Reference proteome</keyword>
<comment type="caution">
    <text evidence="2">The sequence shown here is derived from an EMBL/GenBank/DDBJ whole genome shotgun (WGS) entry which is preliminary data.</text>
</comment>
<evidence type="ECO:0008006" key="4">
    <source>
        <dbReference type="Google" id="ProtNLM"/>
    </source>
</evidence>
<reference evidence="2" key="1">
    <citation type="journal article" date="2023" name="Insect Mol. Biol.">
        <title>Genome sequencing provides insights into the evolution of gene families encoding plant cell wall-degrading enzymes in longhorned beetles.</title>
        <authorList>
            <person name="Shin N.R."/>
            <person name="Okamura Y."/>
            <person name="Kirsch R."/>
            <person name="Pauchet Y."/>
        </authorList>
    </citation>
    <scope>NUCLEOTIDE SEQUENCE</scope>
    <source>
        <strain evidence="2">AMC_N1</strain>
    </source>
</reference>
<name>A0AAV8YDP8_9CUCU</name>
<sequence length="331" mass="38197">MKRNRREVFQTWLDSDPEGFKDIRIQGNDLFCTVCERIIHSSDKTKVTRHLKSHASSSADDSVFFYELTEAFVESNISLNKLENLKLHGNSTQMETPFIEEIPTYPYKVLNIDSTFVRRYKANISNNCCINNKAEVGISLQKIIRKRNKICSISNLIHVYKITRLGVYIITVEFLGSLITILSVDRHTITSIALVDRIAPVLWFVGILATEQQLHMLSLGFENVCYNAGLGTIKLYDNENLPAKEASQEVKYGLISMKRKAWLLGLEKMKKVYAAIHNNFLLVYCSDRDLKPMFTFNLKNFEAKADRDRSNNFELLSTFPDQKVYYELLEH</sequence>
<proteinExistence type="predicted"/>
<dbReference type="EMBL" id="JAPWTK010000123">
    <property type="protein sequence ID" value="KAJ8949130.1"/>
    <property type="molecule type" value="Genomic_DNA"/>
</dbReference>